<dbReference type="PROSITE" id="PS50802">
    <property type="entry name" value="OTU"/>
    <property type="match status" value="1"/>
</dbReference>
<reference evidence="4 5" key="1">
    <citation type="journal article" date="2015" name="Nat. Commun.">
        <title>Lucilia cuprina genome unlocks parasitic fly biology to underpin future interventions.</title>
        <authorList>
            <person name="Anstead C.A."/>
            <person name="Korhonen P.K."/>
            <person name="Young N.D."/>
            <person name="Hall R.S."/>
            <person name="Jex A.R."/>
            <person name="Murali S.C."/>
            <person name="Hughes D.S."/>
            <person name="Lee S.F."/>
            <person name="Perry T."/>
            <person name="Stroehlein A.J."/>
            <person name="Ansell B.R."/>
            <person name="Breugelmans B."/>
            <person name="Hofmann A."/>
            <person name="Qu J."/>
            <person name="Dugan S."/>
            <person name="Lee S.L."/>
            <person name="Chao H."/>
            <person name="Dinh H."/>
            <person name="Han Y."/>
            <person name="Doddapaneni H.V."/>
            <person name="Worley K.C."/>
            <person name="Muzny D.M."/>
            <person name="Ioannidis P."/>
            <person name="Waterhouse R.M."/>
            <person name="Zdobnov E.M."/>
            <person name="James P.J."/>
            <person name="Bagnall N.H."/>
            <person name="Kotze A.C."/>
            <person name="Gibbs R.A."/>
            <person name="Richards S."/>
            <person name="Batterham P."/>
            <person name="Gasser R.B."/>
        </authorList>
    </citation>
    <scope>NUCLEOTIDE SEQUENCE [LARGE SCALE GENOMIC DNA]</scope>
    <source>
        <strain evidence="4 5">LS</strain>
        <tissue evidence="4">Full body</tissue>
    </source>
</reference>
<evidence type="ECO:0000313" key="4">
    <source>
        <dbReference type="EMBL" id="KNC26490.1"/>
    </source>
</evidence>
<dbReference type="OMA" id="CNTEMAT"/>
<dbReference type="InterPro" id="IPR038765">
    <property type="entry name" value="Papain-like_cys_pep_sf"/>
</dbReference>
<feature type="compositionally biased region" description="Low complexity" evidence="1">
    <location>
        <begin position="855"/>
        <end position="864"/>
    </location>
</feature>
<evidence type="ECO:0000313" key="5">
    <source>
        <dbReference type="Proteomes" id="UP000037069"/>
    </source>
</evidence>
<feature type="compositionally biased region" description="Polar residues" evidence="1">
    <location>
        <begin position="715"/>
        <end position="730"/>
    </location>
</feature>
<feature type="domain" description="OTU" evidence="3">
    <location>
        <begin position="25"/>
        <end position="147"/>
    </location>
</feature>
<evidence type="ECO:0000256" key="1">
    <source>
        <dbReference type="SAM" id="MobiDB-lite"/>
    </source>
</evidence>
<dbReference type="InterPro" id="IPR002999">
    <property type="entry name" value="Tudor"/>
</dbReference>
<dbReference type="Pfam" id="PF02338">
    <property type="entry name" value="OTU"/>
    <property type="match status" value="1"/>
</dbReference>
<evidence type="ECO:0000259" key="3">
    <source>
        <dbReference type="PROSITE" id="PS50802"/>
    </source>
</evidence>
<dbReference type="GO" id="GO:0004843">
    <property type="term" value="F:cysteine-type deubiquitinase activity"/>
    <property type="evidence" value="ECO:0007669"/>
    <property type="project" value="TreeGrafter"/>
</dbReference>
<feature type="compositionally biased region" description="Low complexity" evidence="1">
    <location>
        <begin position="691"/>
        <end position="714"/>
    </location>
</feature>
<feature type="compositionally biased region" description="Polar residues" evidence="1">
    <location>
        <begin position="508"/>
        <end position="538"/>
    </location>
</feature>
<protein>
    <submittedName>
        <fullName evidence="4">Protein ovarian tumor locus</fullName>
    </submittedName>
</protein>
<feature type="region of interest" description="Disordered" evidence="1">
    <location>
        <begin position="1235"/>
        <end position="1288"/>
    </location>
</feature>
<dbReference type="STRING" id="7375.A0A0L0C2D9"/>
<dbReference type="InterPro" id="IPR050704">
    <property type="entry name" value="Peptidase_C85-like"/>
</dbReference>
<dbReference type="GO" id="GO:0061578">
    <property type="term" value="F:K63-linked deubiquitinase activity"/>
    <property type="evidence" value="ECO:0007669"/>
    <property type="project" value="TreeGrafter"/>
</dbReference>
<feature type="region of interest" description="Disordered" evidence="1">
    <location>
        <begin position="691"/>
        <end position="733"/>
    </location>
</feature>
<dbReference type="InterPro" id="IPR049770">
    <property type="entry name" value="OTU_Tudor"/>
</dbReference>
<accession>A0A0L0C2D9</accession>
<dbReference type="OrthoDB" id="10017659at2759"/>
<evidence type="ECO:0000259" key="2">
    <source>
        <dbReference type="PROSITE" id="PS50304"/>
    </source>
</evidence>
<dbReference type="GO" id="GO:0016579">
    <property type="term" value="P:protein deubiquitination"/>
    <property type="evidence" value="ECO:0007669"/>
    <property type="project" value="TreeGrafter"/>
</dbReference>
<organism evidence="4 5">
    <name type="scientific">Lucilia cuprina</name>
    <name type="common">Green bottle fly</name>
    <name type="synonym">Australian sheep blowfly</name>
    <dbReference type="NCBI Taxonomy" id="7375"/>
    <lineage>
        <taxon>Eukaryota</taxon>
        <taxon>Metazoa</taxon>
        <taxon>Ecdysozoa</taxon>
        <taxon>Arthropoda</taxon>
        <taxon>Hexapoda</taxon>
        <taxon>Insecta</taxon>
        <taxon>Pterygota</taxon>
        <taxon>Neoptera</taxon>
        <taxon>Endopterygota</taxon>
        <taxon>Diptera</taxon>
        <taxon>Brachycera</taxon>
        <taxon>Muscomorpha</taxon>
        <taxon>Oestroidea</taxon>
        <taxon>Calliphoridae</taxon>
        <taxon>Luciliinae</taxon>
        <taxon>Lucilia</taxon>
    </lineage>
</organism>
<dbReference type="SUPFAM" id="SSF54001">
    <property type="entry name" value="Cysteine proteinases"/>
    <property type="match status" value="1"/>
</dbReference>
<feature type="compositionally biased region" description="Low complexity" evidence="1">
    <location>
        <begin position="826"/>
        <end position="847"/>
    </location>
</feature>
<dbReference type="InterPro" id="IPR003323">
    <property type="entry name" value="OTU_dom"/>
</dbReference>
<feature type="region of interest" description="Disordered" evidence="1">
    <location>
        <begin position="825"/>
        <end position="983"/>
    </location>
</feature>
<feature type="region of interest" description="Disordered" evidence="1">
    <location>
        <begin position="504"/>
        <end position="538"/>
    </location>
</feature>
<name>A0A0L0C2D9_LUCCU</name>
<comment type="caution">
    <text evidence="4">The sequence shown here is derived from an EMBL/GenBank/DDBJ whole genome shotgun (WGS) entry which is preliminary data.</text>
</comment>
<dbReference type="Proteomes" id="UP000037069">
    <property type="component" value="Unassembled WGS sequence"/>
</dbReference>
<dbReference type="EMBL" id="JRES01000984">
    <property type="protein sequence ID" value="KNC26490.1"/>
    <property type="molecule type" value="Genomic_DNA"/>
</dbReference>
<feature type="compositionally biased region" description="Low complexity" evidence="1">
    <location>
        <begin position="881"/>
        <end position="972"/>
    </location>
</feature>
<dbReference type="InterPro" id="IPR049769">
    <property type="entry name" value="OTU_OTU"/>
</dbReference>
<proteinExistence type="predicted"/>
<feature type="compositionally biased region" description="Low complexity" evidence="1">
    <location>
        <begin position="1243"/>
        <end position="1259"/>
    </location>
</feature>
<gene>
    <name evidence="4" type="ORF">FF38_08599</name>
</gene>
<sequence>MQRQFTSGSRQAPDPFDQFLEEHNFYRKHTARDASCLFRVISEQMYDTQLHHLAIREKCVTYMRKHRKHFDYHVDRDFDEYLDDMSKPKTYGTLLELQAASYMFERNVFLFQPFNLGNYFSEYRSNFVEVFRVFYTPERHFDSVFTSDYIQEAAICQSICYEILYKDLFKLPDVSFAVEQMLHGPTFENMDYRTETNEEGYSTRLHLSDGRSFELDLPHNTNCILENYKLCHFHYINFPRYSDDLQRELKNANNCEEYDKNSLIIQRTAESFLPNKYVSCVRQLLQEGITPFPYKVAKALDPNMYRNIEFDSWNEMRKELKLQNWYNGDANFKVGAKCHVKLRKSEQDLYTCHIQEIAVDKGQCIVFVEQLGEKRLVPYENLTPLPPDQFKPWTVPYRLQRHMQKYSSVRFTRQYNYRFKFNTTTEHHHHHEFACGSAMDNDSCSNDYIDDDLKKSARQQHNQHCTTAASYFKLKQYTHLEDFRTHVEYCTMPLTVAHAGREVDAAKSGNQQRGISDSNENSRTPSRSSTTVGTQRNNMEAVQNKALPNSGPNNVDDNLVAPQAFAVPHFMEAYDVDHYNPNAALYMPEMQSFYPMYPYSTAAGIPEDYYGYCGFDGGLPPGAAFMPAVNNGFYYLCNNTLAPPGNYINSTNPYFPPPPPAQSLGIGPMVATANTPNASYYTQTPLTSAATSTQSVQSLAPPSNTQPSSNNTPSRLPQRSVTNTPTNTPLSGRINYDAKKSLKANGIDLPNDVATLRFFYNMGLDYYHKQKNNENETPSNEDTTNKLSNDLQNIKLDENANQVSSTKSDANNNDPLNVNQNEMAASNETNSSTTQSNKHSNTGVNSSTGGGGGNKNNNNNNNNNQRRYSSRYFSGKERQMSQRNNNNNTNQNSQNSNHHQHQQQQQQQHHNQNHSSQRNQGNYNNNANKYSQNNYNSSSNTTNTSRNTQQHHLQTLQQHQQQQQPQHLNPHHAASSEQSRQISPTCGFDEAAIRVNSVDSRNSQTPTTNNSNTNTMITYANNSEQINEGLTAGGIGNAGQMSIAMQSTAGGVYIPIPMTGGPPPPAPYGIFAPHPTAAAGAHPANGMGMHPNYMTGPPPQIITHCGLPPPVAAQQHANLSGGMNTAAGSDNMENVCNTEMATNNAAGLIGMPPPGMQIQCPNYPPPMPFYYSANSANSMGGNGVAGAPMPNAANGVHLVSPFSHQVPPSTPSNQTAFASPHPSMATTGQGYYCLQPPPPLPPQQQVTPQLMQPQPSPMSANTRTPNTNSLSHDINTGPRNDLIQQNND</sequence>
<feature type="domain" description="Tudor" evidence="2">
    <location>
        <begin position="331"/>
        <end position="392"/>
    </location>
</feature>
<dbReference type="PANTHER" id="PTHR12419">
    <property type="entry name" value="OTU DOMAIN CONTAINING PROTEIN"/>
    <property type="match status" value="1"/>
</dbReference>
<feature type="compositionally biased region" description="Polar residues" evidence="1">
    <location>
        <begin position="1260"/>
        <end position="1288"/>
    </location>
</feature>
<dbReference type="PROSITE" id="PS50304">
    <property type="entry name" value="TUDOR"/>
    <property type="match status" value="1"/>
</dbReference>
<dbReference type="CDD" id="cd22753">
    <property type="entry name" value="OTU_ALG13-like"/>
    <property type="match status" value="1"/>
</dbReference>
<dbReference type="CDD" id="cd20380">
    <property type="entry name" value="Tudor_TDRD13-like"/>
    <property type="match status" value="1"/>
</dbReference>
<dbReference type="PANTHER" id="PTHR12419:SF115">
    <property type="entry name" value="PROTEIN OVARIAN TUMOR LOCUS-RELATED"/>
    <property type="match status" value="1"/>
</dbReference>
<dbReference type="Gene3D" id="3.90.70.80">
    <property type="match status" value="1"/>
</dbReference>
<keyword evidence="5" id="KW-1185">Reference proteome</keyword>